<evidence type="ECO:0000256" key="1">
    <source>
        <dbReference type="SAM" id="MobiDB-lite"/>
    </source>
</evidence>
<reference evidence="3 4" key="1">
    <citation type="journal article" date="2019" name="Int. J. Syst. Evol. Microbiol.">
        <title>The Global Catalogue of Microorganisms (GCM) 10K type strain sequencing project: providing services to taxonomists for standard genome sequencing and annotation.</title>
        <authorList>
            <consortium name="The Broad Institute Genomics Platform"/>
            <consortium name="The Broad Institute Genome Sequencing Center for Infectious Disease"/>
            <person name="Wu L."/>
            <person name="Ma J."/>
        </authorList>
    </citation>
    <scope>NUCLEOTIDE SEQUENCE [LARGE SCALE GENOMIC DNA]</scope>
    <source>
        <strain evidence="3 4">JCM 16009</strain>
    </source>
</reference>
<dbReference type="InterPro" id="IPR002645">
    <property type="entry name" value="STAS_dom"/>
</dbReference>
<gene>
    <name evidence="3" type="ORF">GCM10009836_68950</name>
</gene>
<feature type="region of interest" description="Disordered" evidence="1">
    <location>
        <begin position="1"/>
        <end position="28"/>
    </location>
</feature>
<dbReference type="EMBL" id="BAAAQK010000028">
    <property type="protein sequence ID" value="GAA1877770.1"/>
    <property type="molecule type" value="Genomic_DNA"/>
</dbReference>
<dbReference type="SUPFAM" id="SSF52091">
    <property type="entry name" value="SpoIIaa-like"/>
    <property type="match status" value="1"/>
</dbReference>
<accession>A0ABN2NNK2</accession>
<organism evidence="3 4">
    <name type="scientific">Pseudonocardia ailaonensis</name>
    <dbReference type="NCBI Taxonomy" id="367279"/>
    <lineage>
        <taxon>Bacteria</taxon>
        <taxon>Bacillati</taxon>
        <taxon>Actinomycetota</taxon>
        <taxon>Actinomycetes</taxon>
        <taxon>Pseudonocardiales</taxon>
        <taxon>Pseudonocardiaceae</taxon>
        <taxon>Pseudonocardia</taxon>
    </lineage>
</organism>
<name>A0ABN2NNK2_9PSEU</name>
<evidence type="ECO:0000313" key="3">
    <source>
        <dbReference type="EMBL" id="GAA1877770.1"/>
    </source>
</evidence>
<proteinExistence type="predicted"/>
<keyword evidence="4" id="KW-1185">Reference proteome</keyword>
<dbReference type="CDD" id="cd07043">
    <property type="entry name" value="STAS_anti-anti-sigma_factors"/>
    <property type="match status" value="1"/>
</dbReference>
<dbReference type="Proteomes" id="UP001500449">
    <property type="component" value="Unassembled WGS sequence"/>
</dbReference>
<dbReference type="Pfam" id="PF01740">
    <property type="entry name" value="STAS"/>
    <property type="match status" value="1"/>
</dbReference>
<protein>
    <recommendedName>
        <fullName evidence="2">STAS domain-containing protein</fullName>
    </recommendedName>
</protein>
<sequence length="152" mass="16238">MSPAGDPLTAPPAADRPTVPGVSSTGMHVPDRHLRADLHMGADHSVITVVGELDSSSVEKFRDAVRRALIGGTRILVVDLGPITFLGSAGLAALMWTDKIGRRVDTSVRFVCPPENRLVSRPIELTGLAAYLALFPTQVDAAQWRLPHDGQV</sequence>
<evidence type="ECO:0000313" key="4">
    <source>
        <dbReference type="Proteomes" id="UP001500449"/>
    </source>
</evidence>
<feature type="domain" description="STAS" evidence="2">
    <location>
        <begin position="46"/>
        <end position="145"/>
    </location>
</feature>
<comment type="caution">
    <text evidence="3">The sequence shown here is derived from an EMBL/GenBank/DDBJ whole genome shotgun (WGS) entry which is preliminary data.</text>
</comment>
<dbReference type="Gene3D" id="3.30.750.24">
    <property type="entry name" value="STAS domain"/>
    <property type="match status" value="1"/>
</dbReference>
<dbReference type="PANTHER" id="PTHR33495:SF2">
    <property type="entry name" value="ANTI-SIGMA FACTOR ANTAGONIST TM_1081-RELATED"/>
    <property type="match status" value="1"/>
</dbReference>
<dbReference type="PROSITE" id="PS50801">
    <property type="entry name" value="STAS"/>
    <property type="match status" value="1"/>
</dbReference>
<dbReference type="InterPro" id="IPR036513">
    <property type="entry name" value="STAS_dom_sf"/>
</dbReference>
<evidence type="ECO:0000259" key="2">
    <source>
        <dbReference type="PROSITE" id="PS50801"/>
    </source>
</evidence>
<dbReference type="PANTHER" id="PTHR33495">
    <property type="entry name" value="ANTI-SIGMA FACTOR ANTAGONIST TM_1081-RELATED-RELATED"/>
    <property type="match status" value="1"/>
</dbReference>